<evidence type="ECO:0000256" key="2">
    <source>
        <dbReference type="ARBA" id="ARBA00022692"/>
    </source>
</evidence>
<dbReference type="InParanoid" id="A0A6P8HQH6"/>
<dbReference type="PANTHER" id="PTHR34104">
    <property type="entry name" value="TRANSMEMBRANE PROTEIN 254"/>
    <property type="match status" value="1"/>
</dbReference>
<reference evidence="9" key="1">
    <citation type="submission" date="2025-08" db="UniProtKB">
        <authorList>
            <consortium name="RefSeq"/>
        </authorList>
    </citation>
    <scope>IDENTIFICATION</scope>
    <source>
        <tissue evidence="9">Tentacle</tissue>
    </source>
</reference>
<protein>
    <recommendedName>
        <fullName evidence="5">Transmembrane protein 254</fullName>
    </recommendedName>
</protein>
<evidence type="ECO:0000256" key="5">
    <source>
        <dbReference type="ARBA" id="ARBA00034834"/>
    </source>
</evidence>
<evidence type="ECO:0000256" key="7">
    <source>
        <dbReference type="SAM" id="Phobius"/>
    </source>
</evidence>
<dbReference type="RefSeq" id="XP_031554892.1">
    <property type="nucleotide sequence ID" value="XM_031699032.1"/>
</dbReference>
<organism evidence="8 9">
    <name type="scientific">Actinia tenebrosa</name>
    <name type="common">Australian red waratah sea anemone</name>
    <dbReference type="NCBI Taxonomy" id="6105"/>
    <lineage>
        <taxon>Eukaryota</taxon>
        <taxon>Metazoa</taxon>
        <taxon>Cnidaria</taxon>
        <taxon>Anthozoa</taxon>
        <taxon>Hexacorallia</taxon>
        <taxon>Actiniaria</taxon>
        <taxon>Actiniidae</taxon>
        <taxon>Actinia</taxon>
    </lineage>
</organism>
<evidence type="ECO:0000256" key="6">
    <source>
        <dbReference type="SAM" id="MobiDB-lite"/>
    </source>
</evidence>
<keyword evidence="3 7" id="KW-1133">Transmembrane helix</keyword>
<dbReference type="KEGG" id="aten:116291818"/>
<evidence type="ECO:0000256" key="1">
    <source>
        <dbReference type="ARBA" id="ARBA00004141"/>
    </source>
</evidence>
<keyword evidence="8" id="KW-1185">Reference proteome</keyword>
<feature type="transmembrane region" description="Helical" evidence="7">
    <location>
        <begin position="34"/>
        <end position="52"/>
    </location>
</feature>
<evidence type="ECO:0000256" key="3">
    <source>
        <dbReference type="ARBA" id="ARBA00022989"/>
    </source>
</evidence>
<dbReference type="OrthoDB" id="9984821at2759"/>
<dbReference type="FunCoup" id="A0A6P8HQH6">
    <property type="interactions" value="43"/>
</dbReference>
<dbReference type="GeneID" id="116291818"/>
<sequence length="148" mass="17208">MAPPTRRRTTQRGSDENEPEQVQLEGDFFEFASSTWYALILSAVTLFWMVCFHPDLIPYSSLGPIGNFLFYLKDNYAKALEAGFRIMVLIHATEAFASYRLCRQLKFSMKTTMKWTIQTLFLGFASFGIILKYYNSRHNVPQEKEKHS</sequence>
<dbReference type="Pfam" id="PF14934">
    <property type="entry name" value="TMEM254"/>
    <property type="match status" value="1"/>
</dbReference>
<dbReference type="Proteomes" id="UP000515163">
    <property type="component" value="Unplaced"/>
</dbReference>
<evidence type="ECO:0000256" key="4">
    <source>
        <dbReference type="ARBA" id="ARBA00023136"/>
    </source>
</evidence>
<keyword evidence="2 7" id="KW-0812">Transmembrane</keyword>
<feature type="compositionally biased region" description="Basic residues" evidence="6">
    <location>
        <begin position="1"/>
        <end position="10"/>
    </location>
</feature>
<comment type="subcellular location">
    <subcellularLocation>
        <location evidence="1">Membrane</location>
        <topology evidence="1">Multi-pass membrane protein</topology>
    </subcellularLocation>
</comment>
<gene>
    <name evidence="9" type="primary">LOC116291818</name>
</gene>
<feature type="region of interest" description="Disordered" evidence="6">
    <location>
        <begin position="1"/>
        <end position="20"/>
    </location>
</feature>
<keyword evidence="4 7" id="KW-0472">Membrane</keyword>
<dbReference type="AlphaFoldDB" id="A0A6P8HQH6"/>
<dbReference type="PANTHER" id="PTHR34104:SF3">
    <property type="entry name" value="TRANSMEMBRANE PROTEIN 254"/>
    <property type="match status" value="1"/>
</dbReference>
<evidence type="ECO:0000313" key="9">
    <source>
        <dbReference type="RefSeq" id="XP_031554892.1"/>
    </source>
</evidence>
<proteinExistence type="predicted"/>
<evidence type="ECO:0000313" key="8">
    <source>
        <dbReference type="Proteomes" id="UP000515163"/>
    </source>
</evidence>
<feature type="transmembrane region" description="Helical" evidence="7">
    <location>
        <begin position="115"/>
        <end position="134"/>
    </location>
</feature>
<accession>A0A6P8HQH6</accession>
<name>A0A6P8HQH6_ACTTE</name>
<dbReference type="GO" id="GO:0016020">
    <property type="term" value="C:membrane"/>
    <property type="evidence" value="ECO:0007669"/>
    <property type="project" value="UniProtKB-SubCell"/>
</dbReference>
<dbReference type="InterPro" id="IPR028110">
    <property type="entry name" value="TMEM254"/>
</dbReference>